<dbReference type="PANTHER" id="PTHR43318:SF1">
    <property type="entry name" value="POLYSACCHARIDE BIOSYNTHESIS PROTEIN EPSC-RELATED"/>
    <property type="match status" value="1"/>
</dbReference>
<dbReference type="PANTHER" id="PTHR43318">
    <property type="entry name" value="UDP-N-ACETYLGLUCOSAMINE 4,6-DEHYDRATASE"/>
    <property type="match status" value="1"/>
</dbReference>
<feature type="transmembrane region" description="Helical" evidence="2">
    <location>
        <begin position="86"/>
        <end position="108"/>
    </location>
</feature>
<dbReference type="SUPFAM" id="SSF51735">
    <property type="entry name" value="NAD(P)-binding Rossmann-fold domains"/>
    <property type="match status" value="2"/>
</dbReference>
<keyword evidence="2" id="KW-0472">Membrane</keyword>
<evidence type="ECO:0000256" key="2">
    <source>
        <dbReference type="SAM" id="Phobius"/>
    </source>
</evidence>
<gene>
    <name evidence="4" type="primary">pglF</name>
    <name evidence="4" type="ORF">BG845_00610</name>
</gene>
<dbReference type="InterPro" id="IPR036291">
    <property type="entry name" value="NAD(P)-bd_dom_sf"/>
</dbReference>
<organism evidence="4 5">
    <name type="scientific">Pseudonocardia autotrophica</name>
    <name type="common">Amycolata autotrophica</name>
    <name type="synonym">Nocardia autotrophica</name>
    <dbReference type="NCBI Taxonomy" id="2074"/>
    <lineage>
        <taxon>Bacteria</taxon>
        <taxon>Bacillati</taxon>
        <taxon>Actinomycetota</taxon>
        <taxon>Actinomycetes</taxon>
        <taxon>Pseudonocardiales</taxon>
        <taxon>Pseudonocardiaceae</taxon>
        <taxon>Pseudonocardia</taxon>
    </lineage>
</organism>
<dbReference type="RefSeq" id="WP_197719828.1">
    <property type="nucleotide sequence ID" value="NZ_AP018920.1"/>
</dbReference>
<dbReference type="InterPro" id="IPR057326">
    <property type="entry name" value="KR_dom"/>
</dbReference>
<proteinExistence type="inferred from homology"/>
<evidence type="ECO:0000313" key="5">
    <source>
        <dbReference type="Proteomes" id="UP000194360"/>
    </source>
</evidence>
<keyword evidence="2" id="KW-0812">Transmembrane</keyword>
<feature type="domain" description="Ketoreductase" evidence="3">
    <location>
        <begin position="289"/>
        <end position="472"/>
    </location>
</feature>
<evidence type="ECO:0000256" key="1">
    <source>
        <dbReference type="ARBA" id="ARBA00007430"/>
    </source>
</evidence>
<feature type="transmembrane region" description="Helical" evidence="2">
    <location>
        <begin position="43"/>
        <end position="66"/>
    </location>
</feature>
<dbReference type="InterPro" id="IPR051203">
    <property type="entry name" value="Polysaccharide_Synthase-Rel"/>
</dbReference>
<dbReference type="InterPro" id="IPR003869">
    <property type="entry name" value="Polysac_CapD-like"/>
</dbReference>
<sequence>MRRWTSDVTRTSGHNITFGGIIDALTWTPALAVAAWLRLDGELWTVVTPSELVVAFAVAFAIQMAVSRLVDRLRGRQVMGAVDDALHVVCSFSVTGTTLFAIGLIPPVTIPRSLPLIALLVAVPLAVGQRVGRRLLHERRSRPDPASSAKVIVFGAGWGGQQIVRSMLGEPGSGYLPVSLVDDDPQVRARRISGVPVSGTRSDIPEIATRTGAEFLVIAIRDLEVEDMREISRIATGAGLQVKVIPALREMFRPWIGFSDLQDLDIADLIGRTPVEVDLTSIADYVAGRCVLVTGAGGSIGSELCRQLNQYGPASLLMLDRDESALHALQLSIHGRALLDSPDVILADIRDADTLLHLFQERRPDVVFHAAALKHLPMLEQYPEEAWQTNVVGTANVLAAARATDVSRFVNISTDKAANPTSVLGYSKRLGERLIAGAAQTAAGTYVSVRFGNVLGSRGSVLTTFAEQIGSGQPVTITHPDVTRFFMTIPEAVRLVIQAGAVGRPGEALVLDMGDPVRIVDIARQLTVLAGRSVQIVYTGLRDGEKLHEELFGDDEQDVRPVHPAVSHVPVPPLYDDVRTMTIRPGQAGAAMRAFVDGDTVLNVPGGRAGSDDILAAVISIGDRR</sequence>
<comment type="similarity">
    <text evidence="1">Belongs to the polysaccharide synthase family.</text>
</comment>
<dbReference type="SMART" id="SM00822">
    <property type="entry name" value="PKS_KR"/>
    <property type="match status" value="1"/>
</dbReference>
<evidence type="ECO:0000313" key="4">
    <source>
        <dbReference type="EMBL" id="OSY43664.1"/>
    </source>
</evidence>
<accession>A0A1Y2N895</accession>
<dbReference type="EMBL" id="MIGB01000002">
    <property type="protein sequence ID" value="OSY43664.1"/>
    <property type="molecule type" value="Genomic_DNA"/>
</dbReference>
<dbReference type="EC" id="4.2.1.135" evidence="4"/>
<reference evidence="4 5" key="1">
    <citation type="submission" date="2016-09" db="EMBL/GenBank/DDBJ databases">
        <title>Pseudonocardia autotrophica DSM535, a candidate organism with high potential of specific P450 cytochromes.</title>
        <authorList>
            <person name="Grumaz C."/>
            <person name="Vainshtein Y."/>
            <person name="Kirstahler P."/>
            <person name="Sohn K."/>
        </authorList>
    </citation>
    <scope>NUCLEOTIDE SEQUENCE [LARGE SCALE GENOMIC DNA]</scope>
    <source>
        <strain evidence="4 5">DSM 535</strain>
    </source>
</reference>
<keyword evidence="4" id="KW-0456">Lyase</keyword>
<comment type="caution">
    <text evidence="4">The sequence shown here is derived from an EMBL/GenBank/DDBJ whole genome shotgun (WGS) entry which is preliminary data.</text>
</comment>
<feature type="transmembrane region" description="Helical" evidence="2">
    <location>
        <begin position="12"/>
        <end position="37"/>
    </location>
</feature>
<dbReference type="Gene3D" id="3.40.50.720">
    <property type="entry name" value="NAD(P)-binding Rossmann-like Domain"/>
    <property type="match status" value="2"/>
</dbReference>
<dbReference type="Proteomes" id="UP000194360">
    <property type="component" value="Unassembled WGS sequence"/>
</dbReference>
<name>A0A1Y2N895_PSEAH</name>
<evidence type="ECO:0000259" key="3">
    <source>
        <dbReference type="SMART" id="SM00822"/>
    </source>
</evidence>
<keyword evidence="5" id="KW-1185">Reference proteome</keyword>
<dbReference type="GO" id="GO:0016829">
    <property type="term" value="F:lyase activity"/>
    <property type="evidence" value="ECO:0007669"/>
    <property type="project" value="UniProtKB-KW"/>
</dbReference>
<dbReference type="STRING" id="2074.BG845_00610"/>
<dbReference type="Pfam" id="PF02719">
    <property type="entry name" value="Polysacc_synt_2"/>
    <property type="match status" value="1"/>
</dbReference>
<dbReference type="CDD" id="cd05237">
    <property type="entry name" value="UDP_invert_4-6DH_SDR_e"/>
    <property type="match status" value="1"/>
</dbReference>
<keyword evidence="2" id="KW-1133">Transmembrane helix</keyword>
<protein>
    <submittedName>
        <fullName evidence="4">UDP-N-acetyl-alpha-D-glucosamine C6 dehydratase</fullName>
        <ecNumber evidence="4">4.2.1.135</ecNumber>
    </submittedName>
</protein>
<dbReference type="AlphaFoldDB" id="A0A1Y2N895"/>